<dbReference type="EMBL" id="MCRM02000004">
    <property type="protein sequence ID" value="PNV75898.1"/>
    <property type="molecule type" value="Genomic_DNA"/>
</dbReference>
<sequence length="145" mass="16309">MSINILEFINNISIKTYLAGENVFEEKDISTGMMYFLFYGELEIRKTYDGEARVIRKLTAGSFFGEMALISKIPRTAGATVISEKAKIGSLDKDMFHKIGQTNPKFFSILLSTMIERLVSVEEEIGKLSSLSSINLEEIKPRVDV</sequence>
<organism evidence="2 3">
    <name type="scientific">Leptospira inadai serovar Lyme</name>
    <dbReference type="NCBI Taxonomy" id="293084"/>
    <lineage>
        <taxon>Bacteria</taxon>
        <taxon>Pseudomonadati</taxon>
        <taxon>Spirochaetota</taxon>
        <taxon>Spirochaetia</taxon>
        <taxon>Leptospirales</taxon>
        <taxon>Leptospiraceae</taxon>
        <taxon>Leptospira</taxon>
    </lineage>
</organism>
<dbReference type="SUPFAM" id="SSF51206">
    <property type="entry name" value="cAMP-binding domain-like"/>
    <property type="match status" value="1"/>
</dbReference>
<proteinExistence type="predicted"/>
<gene>
    <name evidence="2" type="ORF">BES34_005135</name>
</gene>
<evidence type="ECO:0000313" key="2">
    <source>
        <dbReference type="EMBL" id="PNV75898.1"/>
    </source>
</evidence>
<dbReference type="InterPro" id="IPR018488">
    <property type="entry name" value="cNMP-bd_CS"/>
</dbReference>
<feature type="domain" description="Cyclic nucleotide-binding" evidence="1">
    <location>
        <begin position="34"/>
        <end position="99"/>
    </location>
</feature>
<dbReference type="InterPro" id="IPR018490">
    <property type="entry name" value="cNMP-bd_dom_sf"/>
</dbReference>
<dbReference type="CDD" id="cd00038">
    <property type="entry name" value="CAP_ED"/>
    <property type="match status" value="1"/>
</dbReference>
<dbReference type="Gene3D" id="2.60.120.10">
    <property type="entry name" value="Jelly Rolls"/>
    <property type="match status" value="1"/>
</dbReference>
<dbReference type="PROSITE" id="PS00889">
    <property type="entry name" value="CNMP_BINDING_2"/>
    <property type="match status" value="1"/>
</dbReference>
<protein>
    <submittedName>
        <fullName evidence="2">cAMP-binding protein</fullName>
    </submittedName>
</protein>
<evidence type="ECO:0000313" key="3">
    <source>
        <dbReference type="Proteomes" id="UP000094669"/>
    </source>
</evidence>
<dbReference type="Pfam" id="PF00027">
    <property type="entry name" value="cNMP_binding"/>
    <property type="match status" value="1"/>
</dbReference>
<dbReference type="PROSITE" id="PS50042">
    <property type="entry name" value="CNMP_BINDING_3"/>
    <property type="match status" value="1"/>
</dbReference>
<evidence type="ECO:0000259" key="1">
    <source>
        <dbReference type="PROSITE" id="PS50042"/>
    </source>
</evidence>
<comment type="caution">
    <text evidence="2">The sequence shown here is derived from an EMBL/GenBank/DDBJ whole genome shotgun (WGS) entry which is preliminary data.</text>
</comment>
<dbReference type="RefSeq" id="WP_010417166.1">
    <property type="nucleotide sequence ID" value="NZ_MCRM02000004.1"/>
</dbReference>
<dbReference type="InterPro" id="IPR000595">
    <property type="entry name" value="cNMP-bd_dom"/>
</dbReference>
<accession>A0ABX4YKT8</accession>
<dbReference type="InterPro" id="IPR014710">
    <property type="entry name" value="RmlC-like_jellyroll"/>
</dbReference>
<keyword evidence="3" id="KW-1185">Reference proteome</keyword>
<dbReference type="SMART" id="SM00100">
    <property type="entry name" value="cNMP"/>
    <property type="match status" value="1"/>
</dbReference>
<name>A0ABX4YKT8_9LEPT</name>
<dbReference type="Proteomes" id="UP000094669">
    <property type="component" value="Unassembled WGS sequence"/>
</dbReference>
<reference evidence="2" key="1">
    <citation type="submission" date="2018-01" db="EMBL/GenBank/DDBJ databases">
        <title>Genomic characterization of Leptospira inadai serogroup Lyme isolated from captured rat in Brazil and comparative analysis with human reference strain.</title>
        <authorList>
            <person name="Moreno L.Z."/>
            <person name="Loureiro A.P."/>
            <person name="Miraglia F."/>
            <person name="Kremer F.S."/>
            <person name="Eslabao M.R."/>
            <person name="Dellagostin O.A."/>
            <person name="Lilenbaum W."/>
            <person name="Moreno A.M."/>
        </authorList>
    </citation>
    <scope>NUCLEOTIDE SEQUENCE [LARGE SCALE GENOMIC DNA]</scope>
    <source>
        <strain evidence="2">M34/99</strain>
    </source>
</reference>